<proteinExistence type="predicted"/>
<dbReference type="NCBIfam" id="TIGR00231">
    <property type="entry name" value="small_GTP"/>
    <property type="match status" value="1"/>
</dbReference>
<dbReference type="GO" id="GO:0007165">
    <property type="term" value="P:signal transduction"/>
    <property type="evidence" value="ECO:0007669"/>
    <property type="project" value="InterPro"/>
</dbReference>
<dbReference type="GO" id="GO:0005525">
    <property type="term" value="F:GTP binding"/>
    <property type="evidence" value="ECO:0007669"/>
    <property type="project" value="UniProtKB-KW"/>
</dbReference>
<keyword evidence="1" id="KW-0547">Nucleotide-binding</keyword>
<name>A0A8J6KK59_ELECQ</name>
<evidence type="ECO:0000313" key="3">
    <source>
        <dbReference type="EMBL" id="KAG9491449.1"/>
    </source>
</evidence>
<dbReference type="PROSITE" id="PS51419">
    <property type="entry name" value="RAB"/>
    <property type="match status" value="1"/>
</dbReference>
<reference evidence="3" key="1">
    <citation type="thesis" date="2020" institute="ProQuest LLC" country="789 East Eisenhower Parkway, Ann Arbor, MI, USA">
        <title>Comparative Genomics and Chromosome Evolution.</title>
        <authorList>
            <person name="Mudd A.B."/>
        </authorList>
    </citation>
    <scope>NUCLEOTIDE SEQUENCE</scope>
    <source>
        <strain evidence="3">HN-11 Male</strain>
        <tissue evidence="3">Kidney and liver</tissue>
    </source>
</reference>
<dbReference type="InterPro" id="IPR005225">
    <property type="entry name" value="Small_GTP-bd"/>
</dbReference>
<dbReference type="SMART" id="SM00173">
    <property type="entry name" value="RAS"/>
    <property type="match status" value="1"/>
</dbReference>
<evidence type="ECO:0000256" key="1">
    <source>
        <dbReference type="ARBA" id="ARBA00022741"/>
    </source>
</evidence>
<evidence type="ECO:0000313" key="4">
    <source>
        <dbReference type="Proteomes" id="UP000770717"/>
    </source>
</evidence>
<dbReference type="OrthoDB" id="25818at2759"/>
<dbReference type="Gene3D" id="3.40.50.300">
    <property type="entry name" value="P-loop containing nucleotide triphosphate hydrolases"/>
    <property type="match status" value="1"/>
</dbReference>
<dbReference type="GO" id="GO:0003924">
    <property type="term" value="F:GTPase activity"/>
    <property type="evidence" value="ECO:0007669"/>
    <property type="project" value="InterPro"/>
</dbReference>
<comment type="caution">
    <text evidence="3">The sequence shown here is derived from an EMBL/GenBank/DDBJ whole genome shotgun (WGS) entry which is preliminary data.</text>
</comment>
<dbReference type="PROSITE" id="PS51421">
    <property type="entry name" value="RAS"/>
    <property type="match status" value="1"/>
</dbReference>
<dbReference type="SMART" id="SM00175">
    <property type="entry name" value="RAB"/>
    <property type="match status" value="1"/>
</dbReference>
<evidence type="ECO:0008006" key="5">
    <source>
        <dbReference type="Google" id="ProtNLM"/>
    </source>
</evidence>
<keyword evidence="2" id="KW-0342">GTP-binding</keyword>
<dbReference type="SMART" id="SM00174">
    <property type="entry name" value="RHO"/>
    <property type="match status" value="1"/>
</dbReference>
<dbReference type="AlphaFoldDB" id="A0A8J6KK59"/>
<dbReference type="Pfam" id="PF00071">
    <property type="entry name" value="Ras"/>
    <property type="match status" value="1"/>
</dbReference>
<dbReference type="PRINTS" id="PR00449">
    <property type="entry name" value="RASTRNSFRMNG"/>
</dbReference>
<dbReference type="PANTHER" id="PTHR24070">
    <property type="entry name" value="RAS, DI-RAS, AND RHEB FAMILY MEMBERS OF SMALL GTPASE SUPERFAMILY"/>
    <property type="match status" value="1"/>
</dbReference>
<gene>
    <name evidence="3" type="ORF">GDO78_000118</name>
</gene>
<dbReference type="SUPFAM" id="SSF52540">
    <property type="entry name" value="P-loop containing nucleoside triphosphate hydrolases"/>
    <property type="match status" value="1"/>
</dbReference>
<dbReference type="InterPro" id="IPR001806">
    <property type="entry name" value="Small_GTPase"/>
</dbReference>
<dbReference type="Proteomes" id="UP000770717">
    <property type="component" value="Unassembled WGS sequence"/>
</dbReference>
<keyword evidence="4" id="KW-1185">Reference proteome</keyword>
<dbReference type="FunFam" id="3.40.50.300:FF:001447">
    <property type="entry name" value="Ras-related protein Rab-1B"/>
    <property type="match status" value="1"/>
</dbReference>
<accession>A0A8J6KK59</accession>
<dbReference type="InterPro" id="IPR020849">
    <property type="entry name" value="Small_GTPase_Ras-type"/>
</dbReference>
<dbReference type="PROSITE" id="PS51420">
    <property type="entry name" value="RHO"/>
    <property type="match status" value="1"/>
</dbReference>
<dbReference type="EMBL" id="WNTK01000001">
    <property type="protein sequence ID" value="KAG9491449.1"/>
    <property type="molecule type" value="Genomic_DNA"/>
</dbReference>
<dbReference type="InterPro" id="IPR027417">
    <property type="entry name" value="P-loop_NTPase"/>
</dbReference>
<evidence type="ECO:0000256" key="2">
    <source>
        <dbReference type="ARBA" id="ARBA00023134"/>
    </source>
</evidence>
<protein>
    <recommendedName>
        <fullName evidence="5">Rheb</fullName>
    </recommendedName>
</protein>
<dbReference type="GO" id="GO:0016020">
    <property type="term" value="C:membrane"/>
    <property type="evidence" value="ECO:0007669"/>
    <property type="project" value="InterPro"/>
</dbReference>
<organism evidence="3 4">
    <name type="scientific">Eleutherodactylus coqui</name>
    <name type="common">Puerto Rican coqui</name>
    <dbReference type="NCBI Taxonomy" id="57060"/>
    <lineage>
        <taxon>Eukaryota</taxon>
        <taxon>Metazoa</taxon>
        <taxon>Chordata</taxon>
        <taxon>Craniata</taxon>
        <taxon>Vertebrata</taxon>
        <taxon>Euteleostomi</taxon>
        <taxon>Amphibia</taxon>
        <taxon>Batrachia</taxon>
        <taxon>Anura</taxon>
        <taxon>Neobatrachia</taxon>
        <taxon>Hyloidea</taxon>
        <taxon>Eleutherodactylidae</taxon>
        <taxon>Eleutherodactylinae</taxon>
        <taxon>Eleutherodactylus</taxon>
        <taxon>Eleutherodactylus</taxon>
    </lineage>
</organism>
<sequence length="185" mass="20838">MPPVKHRKVVMLGYPSVGKSSLALQFVKGDFPKEYEPTIENTWSKTFVLGNDEFELDVVDTAGQDEYSLLPQAFIFGIHGYIVVYSVACARSFHIASVLYRVLVDKRGKCLMPIVLVGNKTDLPEHNREVKSEEGKKLADSWGAAFMEVSAKDPEKSKQIFTKIIEEIDRVERSFSDEAKKCSVM</sequence>